<comment type="caution">
    <text evidence="1">The sequence shown here is derived from an EMBL/GenBank/DDBJ whole genome shotgun (WGS) entry which is preliminary data.</text>
</comment>
<dbReference type="Proteomes" id="UP000321393">
    <property type="component" value="Unassembled WGS sequence"/>
</dbReference>
<gene>
    <name evidence="2" type="ORF">E5676_scaffold383G00150</name>
    <name evidence="1" type="ORF">E6C27_scaffold163G001150</name>
</gene>
<proteinExistence type="predicted"/>
<evidence type="ECO:0000313" key="4">
    <source>
        <dbReference type="Proteomes" id="UP000321947"/>
    </source>
</evidence>
<dbReference type="EMBL" id="SSTE01012141">
    <property type="protein sequence ID" value="KAA0049647.1"/>
    <property type="molecule type" value="Genomic_DNA"/>
</dbReference>
<organism evidence="1 3">
    <name type="scientific">Cucumis melo var. makuwa</name>
    <name type="common">Oriental melon</name>
    <dbReference type="NCBI Taxonomy" id="1194695"/>
    <lineage>
        <taxon>Eukaryota</taxon>
        <taxon>Viridiplantae</taxon>
        <taxon>Streptophyta</taxon>
        <taxon>Embryophyta</taxon>
        <taxon>Tracheophyta</taxon>
        <taxon>Spermatophyta</taxon>
        <taxon>Magnoliopsida</taxon>
        <taxon>eudicotyledons</taxon>
        <taxon>Gunneridae</taxon>
        <taxon>Pentapetalae</taxon>
        <taxon>rosids</taxon>
        <taxon>fabids</taxon>
        <taxon>Cucurbitales</taxon>
        <taxon>Cucurbitaceae</taxon>
        <taxon>Benincaseae</taxon>
        <taxon>Cucumis</taxon>
    </lineage>
</organism>
<evidence type="ECO:0000313" key="2">
    <source>
        <dbReference type="EMBL" id="TYK08906.1"/>
    </source>
</evidence>
<evidence type="ECO:0000313" key="1">
    <source>
        <dbReference type="EMBL" id="KAA0049647.1"/>
    </source>
</evidence>
<evidence type="ECO:0000313" key="3">
    <source>
        <dbReference type="Proteomes" id="UP000321393"/>
    </source>
</evidence>
<reference evidence="3 4" key="1">
    <citation type="submission" date="2019-08" db="EMBL/GenBank/DDBJ databases">
        <title>Draft genome sequences of two oriental melons (Cucumis melo L. var makuwa).</title>
        <authorList>
            <person name="Kwon S.-Y."/>
        </authorList>
    </citation>
    <scope>NUCLEOTIDE SEQUENCE [LARGE SCALE GENOMIC DNA]</scope>
    <source>
        <strain evidence="4">cv. Chang Bougi</strain>
        <strain evidence="3">cv. SW 3</strain>
        <tissue evidence="1">Leaf</tissue>
    </source>
</reference>
<dbReference type="Proteomes" id="UP000321947">
    <property type="component" value="Unassembled WGS sequence"/>
</dbReference>
<sequence>MKNCDDIDEVDEEDSAYATTTATEDIQYINTKIEWSNWRDNLAEASFTECMTTSLRALKHVWTKEEEGTLVECLVDLVSMEGWKSDNGTFRPSYLAKLDIAEMRGLMCSGFGWKDDAKCIITEKELFDNWLHPTVNRLLNKLFPYYDEPAYVLAVIGRRVASLRHLRTWGLTSLPGMKGLTARWEGGVSISVQLGD</sequence>
<dbReference type="OrthoDB" id="1921318at2759"/>
<name>A0A5A7U5L7_CUCMM</name>
<dbReference type="PANTHER" id="PTHR46250">
    <property type="entry name" value="MYB/SANT-LIKE DNA-BINDING DOMAIN PROTEIN-RELATED"/>
    <property type="match status" value="1"/>
</dbReference>
<dbReference type="EMBL" id="SSTD01012164">
    <property type="protein sequence ID" value="TYK08906.1"/>
    <property type="molecule type" value="Genomic_DNA"/>
</dbReference>
<dbReference type="AlphaFoldDB" id="A0A5A7U5L7"/>
<accession>A0A5A7U5L7</accession>
<dbReference type="PANTHER" id="PTHR46250:SF18">
    <property type="entry name" value="MYB_SANT-LIKE DOMAIN-CONTAINING PROTEIN"/>
    <property type="match status" value="1"/>
</dbReference>
<protein>
    <submittedName>
        <fullName evidence="1">Retrotransposon protein</fullName>
    </submittedName>
</protein>